<dbReference type="AlphaFoldDB" id="A3VE70"/>
<dbReference type="Proteomes" id="UP000002931">
    <property type="component" value="Unassembled WGS sequence"/>
</dbReference>
<evidence type="ECO:0000256" key="1">
    <source>
        <dbReference type="ARBA" id="ARBA00005417"/>
    </source>
</evidence>
<evidence type="ECO:0000313" key="6">
    <source>
        <dbReference type="EMBL" id="EAQ13208.1"/>
    </source>
</evidence>
<dbReference type="InterPro" id="IPR003439">
    <property type="entry name" value="ABC_transporter-like_ATP-bd"/>
</dbReference>
<evidence type="ECO:0000256" key="2">
    <source>
        <dbReference type="ARBA" id="ARBA00022448"/>
    </source>
</evidence>
<comment type="similarity">
    <text evidence="1">Belongs to the ABC transporter superfamily.</text>
</comment>
<name>A3VE70_9RHOB</name>
<feature type="domain" description="ABC transporter" evidence="5">
    <location>
        <begin position="6"/>
        <end position="222"/>
    </location>
</feature>
<evidence type="ECO:0000256" key="4">
    <source>
        <dbReference type="ARBA" id="ARBA00022840"/>
    </source>
</evidence>
<dbReference type="InterPro" id="IPR015854">
    <property type="entry name" value="ABC_transpr_LolD-like"/>
</dbReference>
<dbReference type="InterPro" id="IPR003593">
    <property type="entry name" value="AAA+_ATPase"/>
</dbReference>
<sequence>MTEAAISARGLLKSYPAMEHPALDDLSLDVARGEMLAITGPSGSGKSTALYAMAGLIGLDAGTVTCLGVTPRSRADWARLRAEKIGLVFQDDWLLPTLTATQNVETPMIGVVASARERAERARAALERVGLAAHADRHPAGLSGGERQRVAIARALANAPEVLLADEPTGELDVANSANVVELLKALNASGTTVVIVTHDMGVAAQCTRAVQIVDGKLEGGQ</sequence>
<dbReference type="GO" id="GO:0016887">
    <property type="term" value="F:ATP hydrolysis activity"/>
    <property type="evidence" value="ECO:0007669"/>
    <property type="project" value="InterPro"/>
</dbReference>
<keyword evidence="3" id="KW-0547">Nucleotide-binding</keyword>
<accession>A3VE70</accession>
<dbReference type="InterPro" id="IPR027417">
    <property type="entry name" value="P-loop_NTPase"/>
</dbReference>
<keyword evidence="2" id="KW-0813">Transport</keyword>
<dbReference type="SMART" id="SM00382">
    <property type="entry name" value="AAA"/>
    <property type="match status" value="1"/>
</dbReference>
<dbReference type="Pfam" id="PF00005">
    <property type="entry name" value="ABC_tran"/>
    <property type="match status" value="1"/>
</dbReference>
<dbReference type="SUPFAM" id="SSF52540">
    <property type="entry name" value="P-loop containing nucleoside triphosphate hydrolases"/>
    <property type="match status" value="1"/>
</dbReference>
<protein>
    <submittedName>
        <fullName evidence="6">ABC transporter (Glutamine transport ATP-binding protein)</fullName>
    </submittedName>
</protein>
<keyword evidence="4 6" id="KW-0067">ATP-binding</keyword>
<organism evidence="6 7">
    <name type="scientific">Maritimibacter alkaliphilus HTCC2654</name>
    <dbReference type="NCBI Taxonomy" id="314271"/>
    <lineage>
        <taxon>Bacteria</taxon>
        <taxon>Pseudomonadati</taxon>
        <taxon>Pseudomonadota</taxon>
        <taxon>Alphaproteobacteria</taxon>
        <taxon>Rhodobacterales</taxon>
        <taxon>Roseobacteraceae</taxon>
        <taxon>Maritimibacter</taxon>
    </lineage>
</organism>
<evidence type="ECO:0000256" key="3">
    <source>
        <dbReference type="ARBA" id="ARBA00022741"/>
    </source>
</evidence>
<dbReference type="Gene3D" id="3.40.50.300">
    <property type="entry name" value="P-loop containing nucleotide triphosphate hydrolases"/>
    <property type="match status" value="1"/>
</dbReference>
<dbReference type="GO" id="GO:0005886">
    <property type="term" value="C:plasma membrane"/>
    <property type="evidence" value="ECO:0007669"/>
    <property type="project" value="TreeGrafter"/>
</dbReference>
<dbReference type="PANTHER" id="PTHR24220:SF689">
    <property type="entry name" value="LIPOPROTEIN-RELEASING SYSTEM ATP-BINDING PROTEIN LOLD"/>
    <property type="match status" value="1"/>
</dbReference>
<dbReference type="eggNOG" id="COG1136">
    <property type="taxonomic scope" value="Bacteria"/>
</dbReference>
<dbReference type="GO" id="GO:0005524">
    <property type="term" value="F:ATP binding"/>
    <property type="evidence" value="ECO:0007669"/>
    <property type="project" value="UniProtKB-KW"/>
</dbReference>
<dbReference type="PANTHER" id="PTHR24220">
    <property type="entry name" value="IMPORT ATP-BINDING PROTEIN"/>
    <property type="match status" value="1"/>
</dbReference>
<dbReference type="HOGENOM" id="CLU_000604_1_22_5"/>
<gene>
    <name evidence="6" type="ORF">RB2654_09069</name>
</gene>
<dbReference type="EMBL" id="AAMT01000005">
    <property type="protein sequence ID" value="EAQ13208.1"/>
    <property type="molecule type" value="Genomic_DNA"/>
</dbReference>
<reference evidence="6 7" key="1">
    <citation type="journal article" date="2010" name="J. Bacteriol.">
        <title>Genome sequences of Pelagibaca bermudensis HTCC2601T and Maritimibacter alkaliphilus HTCC2654T, the type strains of two marine Roseobacter genera.</title>
        <authorList>
            <person name="Thrash J.C."/>
            <person name="Cho J.C."/>
            <person name="Ferriera S."/>
            <person name="Johnson J."/>
            <person name="Vergin K.L."/>
            <person name="Giovannoni S.J."/>
        </authorList>
    </citation>
    <scope>NUCLEOTIDE SEQUENCE [LARGE SCALE GENOMIC DNA]</scope>
    <source>
        <strain evidence="6 7">HTCC2654</strain>
    </source>
</reference>
<evidence type="ECO:0000259" key="5">
    <source>
        <dbReference type="PROSITE" id="PS50893"/>
    </source>
</evidence>
<proteinExistence type="inferred from homology"/>
<dbReference type="RefSeq" id="WP_008330738.1">
    <property type="nucleotide sequence ID" value="NZ_CH902578.1"/>
</dbReference>
<comment type="caution">
    <text evidence="6">The sequence shown here is derived from an EMBL/GenBank/DDBJ whole genome shotgun (WGS) entry which is preliminary data.</text>
</comment>
<dbReference type="GO" id="GO:0022857">
    <property type="term" value="F:transmembrane transporter activity"/>
    <property type="evidence" value="ECO:0007669"/>
    <property type="project" value="TreeGrafter"/>
</dbReference>
<dbReference type="InterPro" id="IPR017911">
    <property type="entry name" value="MacB-like_ATP-bd"/>
</dbReference>
<dbReference type="InterPro" id="IPR017871">
    <property type="entry name" value="ABC_transporter-like_CS"/>
</dbReference>
<dbReference type="STRING" id="314271.RB2654_09069"/>
<keyword evidence="7" id="KW-1185">Reference proteome</keyword>
<dbReference type="PROSITE" id="PS00211">
    <property type="entry name" value="ABC_TRANSPORTER_1"/>
    <property type="match status" value="1"/>
</dbReference>
<evidence type="ECO:0000313" key="7">
    <source>
        <dbReference type="Proteomes" id="UP000002931"/>
    </source>
</evidence>
<dbReference type="PROSITE" id="PS50893">
    <property type="entry name" value="ABC_TRANSPORTER_2"/>
    <property type="match status" value="1"/>
</dbReference>
<dbReference type="CDD" id="cd03255">
    <property type="entry name" value="ABC_MJ0796_LolCDE_FtsE"/>
    <property type="match status" value="1"/>
</dbReference>